<evidence type="ECO:0000313" key="1">
    <source>
        <dbReference type="Proteomes" id="UP000887579"/>
    </source>
</evidence>
<reference evidence="2" key="1">
    <citation type="submission" date="2022-11" db="UniProtKB">
        <authorList>
            <consortium name="WormBaseParasite"/>
        </authorList>
    </citation>
    <scope>IDENTIFICATION</scope>
</reference>
<sequence length="604" mass="70347">MSENFTPPFPPGPRHSRDPRSSRMYNDNNFGQRLTPSRSFSSSSNASLTSSFNMPGTPTSDESYRQHFPPTPSYTLSPYNSIPATPASPFNSLETRTNFAPPDRRLGNRMIINPDTFEIIDYKHAHFVTCFYETLKTFPPDLFTAEVQRNCVKVLKHVIHQLTELKDIYRKQRDQARLDFIYKEKEVRTLEINEHVVKDAAERRIQAETSIFKDRFEQMKVDLSNVQMDNEHLRKELERERARNAETQINLEALNRSNNKLKNDNGYLFKLNENLLKNERANKERDTNLNAEKEQLKSDAAEEIQRLNNVIEEYTAEKQRLQNDIEKQAAENQKLENDTVRQAEEIEKLQNDIKKHAEQVDYKTEAIGTFAKTMKQCSGIVAKCKNERREKFILKLKTAFKEQKETKAILEEKEKECQALKNQIEDYKKNVDMLEEKVKYPNRKRTLAQNEETVPVKKVTFSLPAQILSPSSSEESALNADCFALLDIEQILTQLVTSQGPWIKNILQILRKNPDYSVPESDSSYFLNYLSQFKQLQELSDDDKIILNEKVKIYVYPHLQRIVQSSLQNSSEEQRNNVFENIKNHFCRLINCLTSQPCYSDSSE</sequence>
<evidence type="ECO:0000313" key="2">
    <source>
        <dbReference type="WBParaSite" id="ES5_v2.g18998.t1"/>
    </source>
</evidence>
<accession>A0AC34FNZ3</accession>
<proteinExistence type="predicted"/>
<protein>
    <submittedName>
        <fullName evidence="2">Uncharacterized protein</fullName>
    </submittedName>
</protein>
<dbReference type="WBParaSite" id="ES5_v2.g18998.t1">
    <property type="protein sequence ID" value="ES5_v2.g18998.t1"/>
    <property type="gene ID" value="ES5_v2.g18998"/>
</dbReference>
<name>A0AC34FNZ3_9BILA</name>
<dbReference type="Proteomes" id="UP000887579">
    <property type="component" value="Unplaced"/>
</dbReference>
<organism evidence="1 2">
    <name type="scientific">Panagrolaimus sp. ES5</name>
    <dbReference type="NCBI Taxonomy" id="591445"/>
    <lineage>
        <taxon>Eukaryota</taxon>
        <taxon>Metazoa</taxon>
        <taxon>Ecdysozoa</taxon>
        <taxon>Nematoda</taxon>
        <taxon>Chromadorea</taxon>
        <taxon>Rhabditida</taxon>
        <taxon>Tylenchina</taxon>
        <taxon>Panagrolaimomorpha</taxon>
        <taxon>Panagrolaimoidea</taxon>
        <taxon>Panagrolaimidae</taxon>
        <taxon>Panagrolaimus</taxon>
    </lineage>
</organism>